<protein>
    <submittedName>
        <fullName evidence="1">6372_t:CDS:1</fullName>
    </submittedName>
</protein>
<gene>
    <name evidence="1" type="ORF">CPELLU_LOCUS7248</name>
</gene>
<dbReference type="Proteomes" id="UP000789759">
    <property type="component" value="Unassembled WGS sequence"/>
</dbReference>
<organism evidence="1 2">
    <name type="scientific">Cetraspora pellucida</name>
    <dbReference type="NCBI Taxonomy" id="1433469"/>
    <lineage>
        <taxon>Eukaryota</taxon>
        <taxon>Fungi</taxon>
        <taxon>Fungi incertae sedis</taxon>
        <taxon>Mucoromycota</taxon>
        <taxon>Glomeromycotina</taxon>
        <taxon>Glomeromycetes</taxon>
        <taxon>Diversisporales</taxon>
        <taxon>Gigasporaceae</taxon>
        <taxon>Cetraspora</taxon>
    </lineage>
</organism>
<evidence type="ECO:0000313" key="1">
    <source>
        <dbReference type="EMBL" id="CAG8606605.1"/>
    </source>
</evidence>
<dbReference type="EMBL" id="CAJVQA010004796">
    <property type="protein sequence ID" value="CAG8606605.1"/>
    <property type="molecule type" value="Genomic_DNA"/>
</dbReference>
<dbReference type="AlphaFoldDB" id="A0A9N9CLX6"/>
<dbReference type="OrthoDB" id="2369639at2759"/>
<evidence type="ECO:0000313" key="2">
    <source>
        <dbReference type="Proteomes" id="UP000789759"/>
    </source>
</evidence>
<accession>A0A9N9CLX6</accession>
<keyword evidence="2" id="KW-1185">Reference proteome</keyword>
<comment type="caution">
    <text evidence="1">The sequence shown here is derived from an EMBL/GenBank/DDBJ whole genome shotgun (WGS) entry which is preliminary data.</text>
</comment>
<name>A0A9N9CLX6_9GLOM</name>
<proteinExistence type="predicted"/>
<reference evidence="1" key="1">
    <citation type="submission" date="2021-06" db="EMBL/GenBank/DDBJ databases">
        <authorList>
            <person name="Kallberg Y."/>
            <person name="Tangrot J."/>
            <person name="Rosling A."/>
        </authorList>
    </citation>
    <scope>NUCLEOTIDE SEQUENCE</scope>
    <source>
        <strain evidence="1">FL966</strain>
    </source>
</reference>
<sequence>MEKFLPKLFTVSDIDKFPTSNIGIGKTREIVQNSRNSIESQNRKDIQKVEIQQIPRFKEAYDLPIFSAHNPGFYVTNI</sequence>